<evidence type="ECO:0000313" key="5">
    <source>
        <dbReference type="Proteomes" id="UP000036987"/>
    </source>
</evidence>
<dbReference type="InterPro" id="IPR024822">
    <property type="entry name" value="Coilin"/>
</dbReference>
<dbReference type="GO" id="GO:0030620">
    <property type="term" value="F:U2 snRNA binding"/>
    <property type="evidence" value="ECO:0000318"/>
    <property type="project" value="GO_Central"/>
</dbReference>
<dbReference type="OrthoDB" id="74813at2759"/>
<dbReference type="Proteomes" id="UP000036987">
    <property type="component" value="Unassembled WGS sequence"/>
</dbReference>
<comment type="caution">
    <text evidence="4">The sequence shown here is derived from an EMBL/GenBank/DDBJ whole genome shotgun (WGS) entry which is preliminary data.</text>
</comment>
<dbReference type="AlphaFoldDB" id="A0A0K9NV08"/>
<dbReference type="GO" id="GO:0000387">
    <property type="term" value="P:spliceosomal snRNP assembly"/>
    <property type="evidence" value="ECO:0000318"/>
    <property type="project" value="GO_Central"/>
</dbReference>
<evidence type="ECO:0000313" key="4">
    <source>
        <dbReference type="EMBL" id="KMZ59907.1"/>
    </source>
</evidence>
<protein>
    <submittedName>
        <fullName evidence="4">Uncharacterized protein</fullName>
    </submittedName>
</protein>
<feature type="region of interest" description="Disordered" evidence="1">
    <location>
        <begin position="519"/>
        <end position="538"/>
    </location>
</feature>
<keyword evidence="5" id="KW-1185">Reference proteome</keyword>
<evidence type="ECO:0000259" key="3">
    <source>
        <dbReference type="Pfam" id="PF23086"/>
    </source>
</evidence>
<organism evidence="4 5">
    <name type="scientific">Zostera marina</name>
    <name type="common">Eelgrass</name>
    <dbReference type="NCBI Taxonomy" id="29655"/>
    <lineage>
        <taxon>Eukaryota</taxon>
        <taxon>Viridiplantae</taxon>
        <taxon>Streptophyta</taxon>
        <taxon>Embryophyta</taxon>
        <taxon>Tracheophyta</taxon>
        <taxon>Spermatophyta</taxon>
        <taxon>Magnoliopsida</taxon>
        <taxon>Liliopsida</taxon>
        <taxon>Zosteraceae</taxon>
        <taxon>Zostera</taxon>
    </lineage>
</organism>
<proteinExistence type="predicted"/>
<dbReference type="GO" id="GO:0015030">
    <property type="term" value="C:Cajal body"/>
    <property type="evidence" value="ECO:0000318"/>
    <property type="project" value="GO_Central"/>
</dbReference>
<accession>A0A0K9NV08</accession>
<feature type="domain" description="Coilin tudor" evidence="3">
    <location>
        <begin position="405"/>
        <end position="504"/>
    </location>
</feature>
<evidence type="ECO:0000259" key="2">
    <source>
        <dbReference type="Pfam" id="PF15862"/>
    </source>
</evidence>
<gene>
    <name evidence="4" type="ORF">ZOSMA_63G00190</name>
</gene>
<dbReference type="PANTHER" id="PTHR15197">
    <property type="entry name" value="COILIN P80"/>
    <property type="match status" value="1"/>
</dbReference>
<dbReference type="OMA" id="CEYKKQT"/>
<evidence type="ECO:0000256" key="1">
    <source>
        <dbReference type="SAM" id="MobiDB-lite"/>
    </source>
</evidence>
<dbReference type="GO" id="GO:0030619">
    <property type="term" value="F:U1 snRNA binding"/>
    <property type="evidence" value="ECO:0000318"/>
    <property type="project" value="GO_Central"/>
</dbReference>
<dbReference type="InterPro" id="IPR056398">
    <property type="entry name" value="Tudor_Coilin"/>
</dbReference>
<dbReference type="Pfam" id="PF15862">
    <property type="entry name" value="Coilin_N"/>
    <property type="match status" value="1"/>
</dbReference>
<name>A0A0K9NV08_ZOSMR</name>
<dbReference type="Pfam" id="PF23086">
    <property type="entry name" value="Tudor_Coilin"/>
    <property type="match status" value="1"/>
</dbReference>
<feature type="compositionally biased region" description="Polar residues" evidence="1">
    <location>
        <begin position="528"/>
        <end position="538"/>
    </location>
</feature>
<feature type="region of interest" description="Disordered" evidence="1">
    <location>
        <begin position="131"/>
        <end position="223"/>
    </location>
</feature>
<reference evidence="5" key="1">
    <citation type="journal article" date="2016" name="Nature">
        <title>The genome of the seagrass Zostera marina reveals angiosperm adaptation to the sea.</title>
        <authorList>
            <person name="Olsen J.L."/>
            <person name="Rouze P."/>
            <person name="Verhelst B."/>
            <person name="Lin Y.-C."/>
            <person name="Bayer T."/>
            <person name="Collen J."/>
            <person name="Dattolo E."/>
            <person name="De Paoli E."/>
            <person name="Dittami S."/>
            <person name="Maumus F."/>
            <person name="Michel G."/>
            <person name="Kersting A."/>
            <person name="Lauritano C."/>
            <person name="Lohaus R."/>
            <person name="Toepel M."/>
            <person name="Tonon T."/>
            <person name="Vanneste K."/>
            <person name="Amirebrahimi M."/>
            <person name="Brakel J."/>
            <person name="Bostroem C."/>
            <person name="Chovatia M."/>
            <person name="Grimwood J."/>
            <person name="Jenkins J.W."/>
            <person name="Jueterbock A."/>
            <person name="Mraz A."/>
            <person name="Stam W.T."/>
            <person name="Tice H."/>
            <person name="Bornberg-Bauer E."/>
            <person name="Green P.J."/>
            <person name="Pearson G.A."/>
            <person name="Procaccini G."/>
            <person name="Duarte C.M."/>
            <person name="Schmutz J."/>
            <person name="Reusch T.B.H."/>
            <person name="Van de Peer Y."/>
        </authorList>
    </citation>
    <scope>NUCLEOTIDE SEQUENCE [LARGE SCALE GENOMIC DNA]</scope>
    <source>
        <strain evidence="5">cv. Finnish</strain>
    </source>
</reference>
<feature type="domain" description="Coilin N-terminal" evidence="2">
    <location>
        <begin position="6"/>
        <end position="182"/>
    </location>
</feature>
<dbReference type="PANTHER" id="PTHR15197:SF0">
    <property type="entry name" value="COILIN"/>
    <property type="match status" value="1"/>
</dbReference>
<dbReference type="STRING" id="29655.A0A0K9NV08"/>
<sequence>MAEPLVRLRLLFDDPYVLRKSQRSSGLTQSWILLRPGLQTISDLVSYIIDSFDLHFDTLLLSMDGFVLPSFESTHIFRDKDIVRVEKMAFKNKKVVINQDDTNLIEDTYIIDKQPLLLCDKILPDKNNENISHVYQSDSDDHPEEPRSASLKEKVQRKRKRKQADGLQTFKRRKSNARSPEKIQTENIESETGKKSKTKKKNRSSNVNEVTEPDDNEIIKNKVASASIDDRNTLTQEGHADDGEKLICVGESKKFPSRSARRKKAKRKWCREQIDREQKEVVLDDLQQNKNHSTEHDVHSLEIDNCQKSSVSEAVVQNTDGEGQFVPIVIRPGHIRFEPIDEEPSGNHKSVQAETLKWNGTINKKKGQKWGLEKNFKNDMGRKSNFHEQYDEKYNSIEQGPVGASIESKRLVPLTRSPEVGDVIAYQLLELSLSWCPEISSDRVGKVTSFDPFSMNVVLLPVPGHPIIIDKTDEECTHEPIPSLYKEDGSLEIDLKTLINVRVYVNSKNDDAVASHLKADSADKRASTNKVASNSNGESNHVIKDVAIPSSEIMESNQVWDEVNQALIQKKAELIEKEKSSNTPSLIYRALRRSAVGPTISLLRDHNEL</sequence>
<dbReference type="EMBL" id="LFYR01001699">
    <property type="protein sequence ID" value="KMZ59907.1"/>
    <property type="molecule type" value="Genomic_DNA"/>
</dbReference>
<dbReference type="InterPro" id="IPR031722">
    <property type="entry name" value="Coilin_N"/>
</dbReference>
<feature type="compositionally biased region" description="Basic and acidic residues" evidence="1">
    <location>
        <begin position="144"/>
        <end position="154"/>
    </location>
</feature>